<dbReference type="NCBIfam" id="TIGR01090">
    <property type="entry name" value="apt"/>
    <property type="match status" value="1"/>
</dbReference>
<dbReference type="InterPro" id="IPR029057">
    <property type="entry name" value="PRTase-like"/>
</dbReference>
<evidence type="ECO:0000256" key="1">
    <source>
        <dbReference type="ARBA" id="ARBA00000868"/>
    </source>
</evidence>
<evidence type="ECO:0000259" key="12">
    <source>
        <dbReference type="Pfam" id="PF00156"/>
    </source>
</evidence>
<dbReference type="GO" id="GO:0006166">
    <property type="term" value="P:purine ribonucleoside salvage"/>
    <property type="evidence" value="ECO:0007669"/>
    <property type="project" value="UniProtKB-KW"/>
</dbReference>
<dbReference type="NCBIfam" id="NF002636">
    <property type="entry name" value="PRK02304.1-5"/>
    <property type="match status" value="1"/>
</dbReference>
<evidence type="ECO:0000256" key="8">
    <source>
        <dbReference type="ARBA" id="ARBA00022490"/>
    </source>
</evidence>
<evidence type="ECO:0000256" key="9">
    <source>
        <dbReference type="ARBA" id="ARBA00022676"/>
    </source>
</evidence>
<dbReference type="GO" id="GO:0003999">
    <property type="term" value="F:adenine phosphoribosyltransferase activity"/>
    <property type="evidence" value="ECO:0007669"/>
    <property type="project" value="UniProtKB-EC"/>
</dbReference>
<reference evidence="13" key="1">
    <citation type="journal article" date="2016" name="Ticks Tick Borne Dis.">
        <title>De novo assembly and annotation of the salivary gland transcriptome of Rhipicephalus appendiculatus male and female ticks during blood feeding.</title>
        <authorList>
            <person name="de Castro M.H."/>
            <person name="de Klerk D."/>
            <person name="Pienaar R."/>
            <person name="Latif A.A."/>
            <person name="Rees D.J."/>
            <person name="Mans B.J."/>
        </authorList>
    </citation>
    <scope>NUCLEOTIDE SEQUENCE</scope>
    <source>
        <tissue evidence="13">Salivary glands</tissue>
    </source>
</reference>
<keyword evidence="11" id="KW-0660">Purine salvage</keyword>
<comment type="pathway">
    <text evidence="4">Purine metabolism; AMP biosynthesis via salvage pathway; AMP from adenine: step 1/1.</text>
</comment>
<evidence type="ECO:0000256" key="10">
    <source>
        <dbReference type="ARBA" id="ARBA00022679"/>
    </source>
</evidence>
<dbReference type="PANTHER" id="PTHR32315:SF3">
    <property type="entry name" value="ADENINE PHOSPHORIBOSYLTRANSFERASE"/>
    <property type="match status" value="1"/>
</dbReference>
<comment type="similarity">
    <text evidence="5">Belongs to the purine/pyrimidine phosphoribosyltransferase family.</text>
</comment>
<dbReference type="FunFam" id="3.40.50.2020:FF:000021">
    <property type="entry name" value="Adenine phosphoribosyltransferase"/>
    <property type="match status" value="1"/>
</dbReference>
<dbReference type="InterPro" id="IPR050054">
    <property type="entry name" value="UPRTase/APRTase"/>
</dbReference>
<dbReference type="GO" id="GO:0044209">
    <property type="term" value="P:AMP salvage"/>
    <property type="evidence" value="ECO:0007669"/>
    <property type="project" value="UniProtKB-UniPathway"/>
</dbReference>
<organism evidence="13">
    <name type="scientific">Rhipicephalus appendiculatus</name>
    <name type="common">Brown ear tick</name>
    <dbReference type="NCBI Taxonomy" id="34631"/>
    <lineage>
        <taxon>Eukaryota</taxon>
        <taxon>Metazoa</taxon>
        <taxon>Ecdysozoa</taxon>
        <taxon>Arthropoda</taxon>
        <taxon>Chelicerata</taxon>
        <taxon>Arachnida</taxon>
        <taxon>Acari</taxon>
        <taxon>Parasitiformes</taxon>
        <taxon>Ixodida</taxon>
        <taxon>Ixodoidea</taxon>
        <taxon>Ixodidae</taxon>
        <taxon>Rhipicephalinae</taxon>
        <taxon>Rhipicephalus</taxon>
        <taxon>Rhipicephalus</taxon>
    </lineage>
</organism>
<comment type="function">
    <text evidence="2">Catalyzes a salvage reaction resulting in the formation of AMP, that is energically less costly than de novo synthesis.</text>
</comment>
<evidence type="ECO:0000256" key="2">
    <source>
        <dbReference type="ARBA" id="ARBA00003968"/>
    </source>
</evidence>
<evidence type="ECO:0000313" key="13">
    <source>
        <dbReference type="EMBL" id="JAP84841.1"/>
    </source>
</evidence>
<feature type="domain" description="Phosphoribosyltransferase" evidence="12">
    <location>
        <begin position="34"/>
        <end position="160"/>
    </location>
</feature>
<dbReference type="CDD" id="cd06223">
    <property type="entry name" value="PRTases_typeI"/>
    <property type="match status" value="1"/>
</dbReference>
<dbReference type="PANTHER" id="PTHR32315">
    <property type="entry name" value="ADENINE PHOSPHORIBOSYLTRANSFERASE"/>
    <property type="match status" value="1"/>
</dbReference>
<keyword evidence="10 13" id="KW-0808">Transferase</keyword>
<evidence type="ECO:0000256" key="4">
    <source>
        <dbReference type="ARBA" id="ARBA00004659"/>
    </source>
</evidence>
<dbReference type="Pfam" id="PF00156">
    <property type="entry name" value="Pribosyltran"/>
    <property type="match status" value="1"/>
</dbReference>
<dbReference type="GO" id="GO:0006168">
    <property type="term" value="P:adenine salvage"/>
    <property type="evidence" value="ECO:0007669"/>
    <property type="project" value="InterPro"/>
</dbReference>
<dbReference type="GO" id="GO:0005737">
    <property type="term" value="C:cytoplasm"/>
    <property type="evidence" value="ECO:0007669"/>
    <property type="project" value="UniProtKB-SubCell"/>
</dbReference>
<dbReference type="InterPro" id="IPR005764">
    <property type="entry name" value="Ade_phspho_trans"/>
</dbReference>
<dbReference type="UniPathway" id="UPA00588">
    <property type="reaction ID" value="UER00646"/>
</dbReference>
<keyword evidence="8" id="KW-0963">Cytoplasm</keyword>
<evidence type="ECO:0000256" key="6">
    <source>
        <dbReference type="ARBA" id="ARBA00011893"/>
    </source>
</evidence>
<proteinExistence type="inferred from homology"/>
<accession>A0A131Z3Y9</accession>
<evidence type="ECO:0000256" key="3">
    <source>
        <dbReference type="ARBA" id="ARBA00004496"/>
    </source>
</evidence>
<dbReference type="SUPFAM" id="SSF53271">
    <property type="entry name" value="PRTase-like"/>
    <property type="match status" value="1"/>
</dbReference>
<dbReference type="NCBIfam" id="NF002634">
    <property type="entry name" value="PRK02304.1-3"/>
    <property type="match status" value="1"/>
</dbReference>
<dbReference type="HAMAP" id="MF_00004">
    <property type="entry name" value="Aden_phosphoribosyltr"/>
    <property type="match status" value="1"/>
</dbReference>
<sequence>MDSRTKEICAALKTYPDFPKKGILFCDIMPVFQKPDLFRKMVDLLAEHVRKSVPNVQVIAGIEARGFLVGPSLALALNVPFVPIRKPGKLPGKVKSQAYTLEYGEDKLEVQLESITPGQNVVIIDDLLATGGSMQAAVNLIQAAGANVALCMVIVEIEELHGRQKLDVPIFSLIPFSATVKK</sequence>
<dbReference type="EMBL" id="GEDV01003716">
    <property type="protein sequence ID" value="JAP84841.1"/>
    <property type="molecule type" value="Transcribed_RNA"/>
</dbReference>
<keyword evidence="9 13" id="KW-0328">Glycosyltransferase</keyword>
<evidence type="ECO:0000256" key="11">
    <source>
        <dbReference type="ARBA" id="ARBA00022726"/>
    </source>
</evidence>
<dbReference type="GO" id="GO:0002055">
    <property type="term" value="F:adenine binding"/>
    <property type="evidence" value="ECO:0007669"/>
    <property type="project" value="TreeGrafter"/>
</dbReference>
<dbReference type="GO" id="GO:0016208">
    <property type="term" value="F:AMP binding"/>
    <property type="evidence" value="ECO:0007669"/>
    <property type="project" value="TreeGrafter"/>
</dbReference>
<name>A0A131Z3Y9_RHIAP</name>
<dbReference type="AlphaFoldDB" id="A0A131Z3Y9"/>
<dbReference type="InterPro" id="IPR000836">
    <property type="entry name" value="PRTase_dom"/>
</dbReference>
<protein>
    <recommendedName>
        <fullName evidence="7">Adenine phosphoribosyltransferase</fullName>
        <ecNumber evidence="6">2.4.2.7</ecNumber>
    </recommendedName>
</protein>
<evidence type="ECO:0000256" key="7">
    <source>
        <dbReference type="ARBA" id="ARBA00017366"/>
    </source>
</evidence>
<dbReference type="Gene3D" id="3.40.50.2020">
    <property type="match status" value="1"/>
</dbReference>
<comment type="catalytic activity">
    <reaction evidence="1">
        <text>AMP + diphosphate = 5-phospho-alpha-D-ribose 1-diphosphate + adenine</text>
        <dbReference type="Rhea" id="RHEA:16609"/>
        <dbReference type="ChEBI" id="CHEBI:16708"/>
        <dbReference type="ChEBI" id="CHEBI:33019"/>
        <dbReference type="ChEBI" id="CHEBI:58017"/>
        <dbReference type="ChEBI" id="CHEBI:456215"/>
        <dbReference type="EC" id="2.4.2.7"/>
    </reaction>
</comment>
<comment type="subcellular location">
    <subcellularLocation>
        <location evidence="3">Cytoplasm</location>
    </subcellularLocation>
</comment>
<evidence type="ECO:0000256" key="5">
    <source>
        <dbReference type="ARBA" id="ARBA00008391"/>
    </source>
</evidence>
<dbReference type="EC" id="2.4.2.7" evidence="6"/>